<gene>
    <name evidence="2" type="ordered locus">MTR_3g069240</name>
</gene>
<dbReference type="PaxDb" id="3880-AES71027"/>
<protein>
    <recommendedName>
        <fullName evidence="1">At2g35280-like TPR domain-containing protein</fullName>
    </recommendedName>
</protein>
<feature type="domain" description="At2g35280-like TPR" evidence="1">
    <location>
        <begin position="38"/>
        <end position="72"/>
    </location>
</feature>
<dbReference type="EnsemblPlants" id="AES71027">
    <property type="protein sequence ID" value="AES71027"/>
    <property type="gene ID" value="MTR_3g069240"/>
</dbReference>
<dbReference type="EMBL" id="CM001219">
    <property type="protein sequence ID" value="AES71027.1"/>
    <property type="molecule type" value="Genomic_DNA"/>
</dbReference>
<dbReference type="AlphaFoldDB" id="G7JA03"/>
<evidence type="ECO:0000259" key="1">
    <source>
        <dbReference type="Pfam" id="PF23310"/>
    </source>
</evidence>
<reference evidence="3" key="3">
    <citation type="submission" date="2015-04" db="UniProtKB">
        <authorList>
            <consortium name="EnsemblPlants"/>
        </authorList>
    </citation>
    <scope>IDENTIFICATION</scope>
    <source>
        <strain evidence="3">cv. Jemalong A17</strain>
    </source>
</reference>
<dbReference type="OMA" id="HSCFIDE"/>
<evidence type="ECO:0000313" key="4">
    <source>
        <dbReference type="Proteomes" id="UP000002051"/>
    </source>
</evidence>
<reference evidence="2 4" key="2">
    <citation type="journal article" date="2014" name="BMC Genomics">
        <title>An improved genome release (version Mt4.0) for the model legume Medicago truncatula.</title>
        <authorList>
            <person name="Tang H."/>
            <person name="Krishnakumar V."/>
            <person name="Bidwell S."/>
            <person name="Rosen B."/>
            <person name="Chan A."/>
            <person name="Zhou S."/>
            <person name="Gentzbittel L."/>
            <person name="Childs K.L."/>
            <person name="Yandell M."/>
            <person name="Gundlach H."/>
            <person name="Mayer K.F."/>
            <person name="Schwartz D.C."/>
            <person name="Town C.D."/>
        </authorList>
    </citation>
    <scope>GENOME REANNOTATION</scope>
    <source>
        <strain evidence="3 4">cv. Jemalong A17</strain>
    </source>
</reference>
<dbReference type="Proteomes" id="UP000002051">
    <property type="component" value="Chromosome 3"/>
</dbReference>
<keyword evidence="4" id="KW-1185">Reference proteome</keyword>
<dbReference type="InterPro" id="IPR057136">
    <property type="entry name" value="At2g35280_TPR_dom"/>
</dbReference>
<proteinExistence type="predicted"/>
<reference evidence="2 4" key="1">
    <citation type="journal article" date="2011" name="Nature">
        <title>The Medicago genome provides insight into the evolution of rhizobial symbioses.</title>
        <authorList>
            <person name="Young N.D."/>
            <person name="Debelle F."/>
            <person name="Oldroyd G.E."/>
            <person name="Geurts R."/>
            <person name="Cannon S.B."/>
            <person name="Udvardi M.K."/>
            <person name="Benedito V.A."/>
            <person name="Mayer K.F."/>
            <person name="Gouzy J."/>
            <person name="Schoof H."/>
            <person name="Van de Peer Y."/>
            <person name="Proost S."/>
            <person name="Cook D.R."/>
            <person name="Meyers B.C."/>
            <person name="Spannagl M."/>
            <person name="Cheung F."/>
            <person name="De Mita S."/>
            <person name="Krishnakumar V."/>
            <person name="Gundlach H."/>
            <person name="Zhou S."/>
            <person name="Mudge J."/>
            <person name="Bharti A.K."/>
            <person name="Murray J.D."/>
            <person name="Naoumkina M.A."/>
            <person name="Rosen B."/>
            <person name="Silverstein K.A."/>
            <person name="Tang H."/>
            <person name="Rombauts S."/>
            <person name="Zhao P.X."/>
            <person name="Zhou P."/>
            <person name="Barbe V."/>
            <person name="Bardou P."/>
            <person name="Bechner M."/>
            <person name="Bellec A."/>
            <person name="Berger A."/>
            <person name="Berges H."/>
            <person name="Bidwell S."/>
            <person name="Bisseling T."/>
            <person name="Choisne N."/>
            <person name="Couloux A."/>
            <person name="Denny R."/>
            <person name="Deshpande S."/>
            <person name="Dai X."/>
            <person name="Doyle J.J."/>
            <person name="Dudez A.M."/>
            <person name="Farmer A.D."/>
            <person name="Fouteau S."/>
            <person name="Franken C."/>
            <person name="Gibelin C."/>
            <person name="Gish J."/>
            <person name="Goldstein S."/>
            <person name="Gonzalez A.J."/>
            <person name="Green P.J."/>
            <person name="Hallab A."/>
            <person name="Hartog M."/>
            <person name="Hua A."/>
            <person name="Humphray S.J."/>
            <person name="Jeong D.H."/>
            <person name="Jing Y."/>
            <person name="Jocker A."/>
            <person name="Kenton S.M."/>
            <person name="Kim D.J."/>
            <person name="Klee K."/>
            <person name="Lai H."/>
            <person name="Lang C."/>
            <person name="Lin S."/>
            <person name="Macmil S.L."/>
            <person name="Magdelenat G."/>
            <person name="Matthews L."/>
            <person name="McCorrison J."/>
            <person name="Monaghan E.L."/>
            <person name="Mun J.H."/>
            <person name="Najar F.Z."/>
            <person name="Nicholson C."/>
            <person name="Noirot C."/>
            <person name="O'Bleness M."/>
            <person name="Paule C.R."/>
            <person name="Poulain J."/>
            <person name="Prion F."/>
            <person name="Qin B."/>
            <person name="Qu C."/>
            <person name="Retzel E.F."/>
            <person name="Riddle C."/>
            <person name="Sallet E."/>
            <person name="Samain S."/>
            <person name="Samson N."/>
            <person name="Sanders I."/>
            <person name="Saurat O."/>
            <person name="Scarpelli C."/>
            <person name="Schiex T."/>
            <person name="Segurens B."/>
            <person name="Severin A.J."/>
            <person name="Sherrier D.J."/>
            <person name="Shi R."/>
            <person name="Sims S."/>
            <person name="Singer S.R."/>
            <person name="Sinharoy S."/>
            <person name="Sterck L."/>
            <person name="Viollet A."/>
            <person name="Wang B.B."/>
            <person name="Wang K."/>
            <person name="Wang M."/>
            <person name="Wang X."/>
            <person name="Warfsmann J."/>
            <person name="Weissenbach J."/>
            <person name="White D.D."/>
            <person name="White J.D."/>
            <person name="Wiley G.B."/>
            <person name="Wincker P."/>
            <person name="Xing Y."/>
            <person name="Yang L."/>
            <person name="Yao Z."/>
            <person name="Ying F."/>
            <person name="Zhai J."/>
            <person name="Zhou L."/>
            <person name="Zuber A."/>
            <person name="Denarie J."/>
            <person name="Dixon R.A."/>
            <person name="May G.D."/>
            <person name="Schwartz D.C."/>
            <person name="Rogers J."/>
            <person name="Quetier F."/>
            <person name="Town C.D."/>
            <person name="Roe B.A."/>
        </authorList>
    </citation>
    <scope>NUCLEOTIDE SEQUENCE [LARGE SCALE GENOMIC DNA]</scope>
    <source>
        <strain evidence="2">A17</strain>
        <strain evidence="3 4">cv. Jemalong A17</strain>
    </source>
</reference>
<evidence type="ECO:0000313" key="3">
    <source>
        <dbReference type="EnsemblPlants" id="AES71027"/>
    </source>
</evidence>
<sequence length="75" mass="8747">MVDLCKIKLSWKDFPNASVDRYVYQHASLDKVALIPHSCFIDEKETTFLISCSESSHFEIIYCEGMMQYFCTLII</sequence>
<dbReference type="HOGENOM" id="CLU_2674795_0_0_1"/>
<name>G7JA03_MEDTR</name>
<organism evidence="2 4">
    <name type="scientific">Medicago truncatula</name>
    <name type="common">Barrel medic</name>
    <name type="synonym">Medicago tribuloides</name>
    <dbReference type="NCBI Taxonomy" id="3880"/>
    <lineage>
        <taxon>Eukaryota</taxon>
        <taxon>Viridiplantae</taxon>
        <taxon>Streptophyta</taxon>
        <taxon>Embryophyta</taxon>
        <taxon>Tracheophyta</taxon>
        <taxon>Spermatophyta</taxon>
        <taxon>Magnoliopsida</taxon>
        <taxon>eudicotyledons</taxon>
        <taxon>Gunneridae</taxon>
        <taxon>Pentapetalae</taxon>
        <taxon>rosids</taxon>
        <taxon>fabids</taxon>
        <taxon>Fabales</taxon>
        <taxon>Fabaceae</taxon>
        <taxon>Papilionoideae</taxon>
        <taxon>50 kb inversion clade</taxon>
        <taxon>NPAAA clade</taxon>
        <taxon>Hologalegina</taxon>
        <taxon>IRL clade</taxon>
        <taxon>Trifolieae</taxon>
        <taxon>Medicago</taxon>
    </lineage>
</organism>
<accession>G7JA03</accession>
<dbReference type="Pfam" id="PF23310">
    <property type="entry name" value="TPR_27"/>
    <property type="match status" value="1"/>
</dbReference>
<evidence type="ECO:0000313" key="2">
    <source>
        <dbReference type="EMBL" id="AES71027.1"/>
    </source>
</evidence>